<dbReference type="PANTHER" id="PTHR40590">
    <property type="entry name" value="CYTOPLASMIC PROTEIN-RELATED"/>
    <property type="match status" value="1"/>
</dbReference>
<protein>
    <recommendedName>
        <fullName evidence="4">Polysaccharide biosynthesis protein GumN</fullName>
    </recommendedName>
</protein>
<dbReference type="Proteomes" id="UP000051802">
    <property type="component" value="Unassembled WGS sequence"/>
</dbReference>
<feature type="signal peptide" evidence="1">
    <location>
        <begin position="1"/>
        <end position="24"/>
    </location>
</feature>
<accession>A0A0R0ANP2</accession>
<dbReference type="InterPro" id="IPR002816">
    <property type="entry name" value="TraB/PrgY/GumN_fam"/>
</dbReference>
<comment type="caution">
    <text evidence="2">The sequence shown here is derived from an EMBL/GenBank/DDBJ whole genome shotgun (WGS) entry which is preliminary data.</text>
</comment>
<gene>
    <name evidence="2" type="ORF">ARC20_05505</name>
</gene>
<dbReference type="OrthoDB" id="357294at2"/>
<dbReference type="Pfam" id="PF01963">
    <property type="entry name" value="TraB_PrgY_gumN"/>
    <property type="match status" value="1"/>
</dbReference>
<dbReference type="RefSeq" id="WP_057644948.1">
    <property type="nucleotide sequence ID" value="NZ_LLXU01000056.1"/>
</dbReference>
<organism evidence="2 3">
    <name type="scientific">Stenotrophomonas panacihumi</name>
    <dbReference type="NCBI Taxonomy" id="676599"/>
    <lineage>
        <taxon>Bacteria</taxon>
        <taxon>Pseudomonadati</taxon>
        <taxon>Pseudomonadota</taxon>
        <taxon>Gammaproteobacteria</taxon>
        <taxon>Lysobacterales</taxon>
        <taxon>Lysobacteraceae</taxon>
        <taxon>Stenotrophomonas</taxon>
    </lineage>
</organism>
<evidence type="ECO:0000313" key="2">
    <source>
        <dbReference type="EMBL" id="KRG46313.1"/>
    </source>
</evidence>
<dbReference type="AlphaFoldDB" id="A0A0R0ANP2"/>
<evidence type="ECO:0000256" key="1">
    <source>
        <dbReference type="SAM" id="SignalP"/>
    </source>
</evidence>
<reference evidence="2 3" key="1">
    <citation type="submission" date="2015-10" db="EMBL/GenBank/DDBJ databases">
        <title>Genome sequencing and analysis of members of genus Stenotrophomonas.</title>
        <authorList>
            <person name="Patil P.P."/>
            <person name="Midha S."/>
            <person name="Patil P.B."/>
        </authorList>
    </citation>
    <scope>NUCLEOTIDE SEQUENCE [LARGE SCALE GENOMIC DNA]</scope>
    <source>
        <strain evidence="2 3">JCM 16536</strain>
    </source>
</reference>
<dbReference type="EMBL" id="LLXU01000056">
    <property type="protein sequence ID" value="KRG46313.1"/>
    <property type="molecule type" value="Genomic_DNA"/>
</dbReference>
<dbReference type="CDD" id="cd14789">
    <property type="entry name" value="Tiki"/>
    <property type="match status" value="1"/>
</dbReference>
<dbReference type="InterPro" id="IPR047111">
    <property type="entry name" value="YbaP-like"/>
</dbReference>
<proteinExistence type="predicted"/>
<name>A0A0R0ANP2_9GAMM</name>
<feature type="chain" id="PRO_5006391056" description="Polysaccharide biosynthesis protein GumN" evidence="1">
    <location>
        <begin position="25"/>
        <end position="309"/>
    </location>
</feature>
<evidence type="ECO:0008006" key="4">
    <source>
        <dbReference type="Google" id="ProtNLM"/>
    </source>
</evidence>
<sequence>MKTRFARWLCASLLGLLLVGVALAVPLAGAAAGKGPPTPLLWKVSARDGSSLYLLGSFHLLKPDDYPLAPEVDAAFAKSTRVIFELPAEQVESPALAAQMLQAATRTDGRSLRDDLSPAQWSALQAYASGHGMSVEALAGYEAWFVGLSVSLAEMAAQGLDPSLGLDQHFMRQAASAGKPTGGLETAAEQIALLDGMSLEEQRQMLAEALDDASEGNQQTRALHDAWRAGDAKRMWSEMALDMKRQYPALYRNINVARNDRWVPKLERYLQPGQGTTLVVVGTLHLLGEDGVVEKLRARGYQVERVGAP</sequence>
<keyword evidence="1" id="KW-0732">Signal</keyword>
<evidence type="ECO:0000313" key="3">
    <source>
        <dbReference type="Proteomes" id="UP000051802"/>
    </source>
</evidence>
<keyword evidence="3" id="KW-1185">Reference proteome</keyword>
<dbReference type="PANTHER" id="PTHR40590:SF1">
    <property type="entry name" value="CYTOPLASMIC PROTEIN"/>
    <property type="match status" value="1"/>
</dbReference>